<dbReference type="Proteomes" id="UP001172083">
    <property type="component" value="Unassembled WGS sequence"/>
</dbReference>
<comment type="similarity">
    <text evidence="1">Belongs to the glycosyl hydrolase 57 family.</text>
</comment>
<keyword evidence="2" id="KW-0119">Carbohydrate metabolism</keyword>
<dbReference type="GO" id="GO:0016787">
    <property type="term" value="F:hydrolase activity"/>
    <property type="evidence" value="ECO:0007669"/>
    <property type="project" value="UniProtKB-KW"/>
</dbReference>
<keyword evidence="4" id="KW-0378">Hydrolase</keyword>
<dbReference type="PANTHER" id="PTHR36306:SF1">
    <property type="entry name" value="ALPHA-AMYLASE-RELATED"/>
    <property type="match status" value="1"/>
</dbReference>
<dbReference type="InterPro" id="IPR052046">
    <property type="entry name" value="GH57_Enzymes"/>
</dbReference>
<dbReference type="InterPro" id="IPR011330">
    <property type="entry name" value="Glyco_hydro/deAcase_b/a-brl"/>
</dbReference>
<comment type="caution">
    <text evidence="4">The sequence shown here is derived from an EMBL/GenBank/DDBJ whole genome shotgun (WGS) entry which is preliminary data.</text>
</comment>
<dbReference type="CDD" id="cd10795">
    <property type="entry name" value="GH57N_MJA1_like"/>
    <property type="match status" value="1"/>
</dbReference>
<evidence type="ECO:0000256" key="1">
    <source>
        <dbReference type="ARBA" id="ARBA00006821"/>
    </source>
</evidence>
<feature type="domain" description="Glycoside hydrolase family 57 N-terminal" evidence="3">
    <location>
        <begin position="6"/>
        <end position="288"/>
    </location>
</feature>
<organism evidence="4 5">
    <name type="scientific">Agaribacillus aureus</name>
    <dbReference type="NCBI Taxonomy" id="3051825"/>
    <lineage>
        <taxon>Bacteria</taxon>
        <taxon>Pseudomonadati</taxon>
        <taxon>Bacteroidota</taxon>
        <taxon>Cytophagia</taxon>
        <taxon>Cytophagales</taxon>
        <taxon>Splendidivirgaceae</taxon>
        <taxon>Agaribacillus</taxon>
    </lineage>
</organism>
<evidence type="ECO:0000256" key="2">
    <source>
        <dbReference type="ARBA" id="ARBA00023277"/>
    </source>
</evidence>
<reference evidence="4" key="1">
    <citation type="submission" date="2023-06" db="EMBL/GenBank/DDBJ databases">
        <title>Genomic of Agaribacillus aureum.</title>
        <authorList>
            <person name="Wang G."/>
        </authorList>
    </citation>
    <scope>NUCLEOTIDE SEQUENCE</scope>
    <source>
        <strain evidence="4">BMA12</strain>
    </source>
</reference>
<dbReference type="Pfam" id="PF03065">
    <property type="entry name" value="Glyco_hydro_57"/>
    <property type="match status" value="1"/>
</dbReference>
<dbReference type="InterPro" id="IPR004300">
    <property type="entry name" value="Glyco_hydro_57_N"/>
</dbReference>
<keyword evidence="5" id="KW-1185">Reference proteome</keyword>
<accession>A0ABT8LHE0</accession>
<evidence type="ECO:0000313" key="4">
    <source>
        <dbReference type="EMBL" id="MDN5217229.1"/>
    </source>
</evidence>
<evidence type="ECO:0000313" key="5">
    <source>
        <dbReference type="Proteomes" id="UP001172083"/>
    </source>
</evidence>
<dbReference type="SUPFAM" id="SSF88713">
    <property type="entry name" value="Glycoside hydrolase/deacetylase"/>
    <property type="match status" value="1"/>
</dbReference>
<dbReference type="PANTHER" id="PTHR36306">
    <property type="entry name" value="ALPHA-AMYLASE-RELATED-RELATED"/>
    <property type="match status" value="1"/>
</dbReference>
<gene>
    <name evidence="4" type="ORF">QQ020_34470</name>
</gene>
<name>A0ABT8LHE0_9BACT</name>
<evidence type="ECO:0000259" key="3">
    <source>
        <dbReference type="Pfam" id="PF03065"/>
    </source>
</evidence>
<protein>
    <submittedName>
        <fullName evidence="4">Glycoside hydrolase family 57 protein</fullName>
    </submittedName>
</protein>
<dbReference type="RefSeq" id="WP_346762566.1">
    <property type="nucleotide sequence ID" value="NZ_JAUJEB010000014.1"/>
</dbReference>
<dbReference type="Gene3D" id="3.20.110.20">
    <property type="match status" value="1"/>
</dbReference>
<proteinExistence type="inferred from homology"/>
<sequence>MKHICLYFQVHQPFRLRQISFFNITNKVPYFNDASNKQILLKVAKNCYLPTNKLFLELLKQYPFLKLSFSISGTAIDQFKKYAPQVIESFQALLETGSVELLSETNCHSLACVKGKAFFVNEVTAHRHKMKEVFAYEPKVFRNTELIYSNKVGSWVKSLGYEAMLTEGADKVLNGRSPNQLYHHSTDNNLKILLKNYRLSDDIAFRFSNRKWPHWPLTAEKFADWIHQLPDSEEIINLFMDYETFGEHQWKSTGIFEFLEDLPGSILKYKDHTFITPSEAVAKLKSRDSFSALTPISWADEERDLSAWLGNNMQLEAFDFLYALSKKVNRTNNDEMSRIWDYLQTSDHFYYMSTKTLDDGAVHAHFSPYNSPHQAFTNYMHVLMNFEYQLDKLLRR</sequence>
<dbReference type="EMBL" id="JAUJEB010000014">
    <property type="protein sequence ID" value="MDN5217229.1"/>
    <property type="molecule type" value="Genomic_DNA"/>
</dbReference>